<keyword evidence="2" id="KW-0378">Hydrolase</keyword>
<dbReference type="Proteomes" id="UP000291144">
    <property type="component" value="Unassembled WGS sequence"/>
</dbReference>
<feature type="domain" description="AB hydrolase-1" evidence="1">
    <location>
        <begin position="28"/>
        <end position="267"/>
    </location>
</feature>
<gene>
    <name evidence="2" type="ORF">E0H73_22895</name>
</gene>
<evidence type="ECO:0000313" key="3">
    <source>
        <dbReference type="Proteomes" id="UP000291144"/>
    </source>
</evidence>
<dbReference type="SUPFAM" id="SSF53474">
    <property type="entry name" value="alpha/beta-Hydrolases"/>
    <property type="match status" value="1"/>
</dbReference>
<dbReference type="PANTHER" id="PTHR46438">
    <property type="entry name" value="ALPHA/BETA-HYDROLASES SUPERFAMILY PROTEIN"/>
    <property type="match status" value="1"/>
</dbReference>
<evidence type="ECO:0000313" key="2">
    <source>
        <dbReference type="EMBL" id="TCC59484.1"/>
    </source>
</evidence>
<name>A0A4R0KJZ4_9ACTN</name>
<dbReference type="Gene3D" id="3.40.50.1820">
    <property type="entry name" value="alpha/beta hydrolase"/>
    <property type="match status" value="1"/>
</dbReference>
<evidence type="ECO:0000259" key="1">
    <source>
        <dbReference type="Pfam" id="PF12697"/>
    </source>
</evidence>
<dbReference type="Pfam" id="PF12697">
    <property type="entry name" value="Abhydrolase_6"/>
    <property type="match status" value="1"/>
</dbReference>
<organism evidence="2 3">
    <name type="scientific">Kribbella pittospori</name>
    <dbReference type="NCBI Taxonomy" id="722689"/>
    <lineage>
        <taxon>Bacteria</taxon>
        <taxon>Bacillati</taxon>
        <taxon>Actinomycetota</taxon>
        <taxon>Actinomycetes</taxon>
        <taxon>Propionibacteriales</taxon>
        <taxon>Kribbellaceae</taxon>
        <taxon>Kribbella</taxon>
    </lineage>
</organism>
<dbReference type="RefSeq" id="WP_131359846.1">
    <property type="nucleotide sequence ID" value="NZ_SJKB01000007.1"/>
</dbReference>
<dbReference type="PRINTS" id="PR00111">
    <property type="entry name" value="ABHYDROLASE"/>
</dbReference>
<dbReference type="OrthoDB" id="27092at2"/>
<accession>A0A4R0KJZ4</accession>
<dbReference type="EMBL" id="SJKB01000007">
    <property type="protein sequence ID" value="TCC59484.1"/>
    <property type="molecule type" value="Genomic_DNA"/>
</dbReference>
<keyword evidence="3" id="KW-1185">Reference proteome</keyword>
<dbReference type="GO" id="GO:0016787">
    <property type="term" value="F:hydrolase activity"/>
    <property type="evidence" value="ECO:0007669"/>
    <property type="project" value="UniProtKB-KW"/>
</dbReference>
<proteinExistence type="predicted"/>
<comment type="caution">
    <text evidence="2">The sequence shown here is derived from an EMBL/GenBank/DDBJ whole genome shotgun (WGS) entry which is preliminary data.</text>
</comment>
<sequence length="275" mass="29584">MSAIATVTVAGVPGVEIAYHRKGAGEPLLLLHGIGHHRQAFDPVLDRLAEHRDVIALDLPGFGESPDVPDGIPNELDTFAYAIEAFCTALDVERPHVAGNSMGGLIALRMGQLGLARSVTALSPAGFWTPRERTWAIGLLTNLRRVARRTPEATVRRLSHTAAGRRVMTGVIYHRPALRDPDAVVAETRALRDAPAFDRVAAHARSGITFDGDVPDIPVTIAWGTHDRVLIPTQAARAHLQLPRARMIPLLDCGHVPMNDAPALVADTILETPEG</sequence>
<reference evidence="2 3" key="1">
    <citation type="submission" date="2019-02" db="EMBL/GenBank/DDBJ databases">
        <title>Kribbella capetownensis sp. nov. and Kribbella speibonae sp. nov., isolated from soil.</title>
        <authorList>
            <person name="Curtis S.M."/>
            <person name="Norton I."/>
            <person name="Everest G.J."/>
            <person name="Meyers P.R."/>
        </authorList>
    </citation>
    <scope>NUCLEOTIDE SEQUENCE [LARGE SCALE GENOMIC DNA]</scope>
    <source>
        <strain evidence="2 3">NRRL B-24813</strain>
    </source>
</reference>
<dbReference type="InterPro" id="IPR000073">
    <property type="entry name" value="AB_hydrolase_1"/>
</dbReference>
<dbReference type="AlphaFoldDB" id="A0A4R0KJZ4"/>
<protein>
    <submittedName>
        <fullName evidence="2">Alpha/beta fold hydrolase</fullName>
    </submittedName>
</protein>
<dbReference type="PANTHER" id="PTHR46438:SF11">
    <property type="entry name" value="LIPASE-RELATED"/>
    <property type="match status" value="1"/>
</dbReference>
<dbReference type="InterPro" id="IPR029058">
    <property type="entry name" value="AB_hydrolase_fold"/>
</dbReference>